<feature type="transmembrane region" description="Helical" evidence="1">
    <location>
        <begin position="528"/>
        <end position="549"/>
    </location>
</feature>
<dbReference type="OrthoDB" id="9802377at2"/>
<keyword evidence="1" id="KW-0472">Membrane</keyword>
<evidence type="ECO:0000313" key="2">
    <source>
        <dbReference type="EMBL" id="QED47070.1"/>
    </source>
</evidence>
<feature type="transmembrane region" description="Helical" evidence="1">
    <location>
        <begin position="561"/>
        <end position="583"/>
    </location>
</feature>
<dbReference type="RefSeq" id="WP_057774685.1">
    <property type="nucleotide sequence ID" value="NZ_CP042593.1"/>
</dbReference>
<evidence type="ECO:0000313" key="3">
    <source>
        <dbReference type="Proteomes" id="UP000321555"/>
    </source>
</evidence>
<dbReference type="Gene3D" id="3.20.20.70">
    <property type="entry name" value="Aldolase class I"/>
    <property type="match status" value="2"/>
</dbReference>
<keyword evidence="3" id="KW-1185">Reference proteome</keyword>
<feature type="transmembrane region" description="Helical" evidence="1">
    <location>
        <begin position="372"/>
        <end position="391"/>
    </location>
</feature>
<feature type="transmembrane region" description="Helical" evidence="1">
    <location>
        <begin position="317"/>
        <end position="342"/>
    </location>
</feature>
<reference evidence="3" key="1">
    <citation type="submission" date="2019-08" db="EMBL/GenBank/DDBJ databases">
        <authorList>
            <person name="Zheng X."/>
        </authorList>
    </citation>
    <scope>NUCLEOTIDE SEQUENCE [LARGE SCALE GENOMIC DNA]</scope>
    <source>
        <strain evidence="3">FJAT-25496</strain>
    </source>
</reference>
<evidence type="ECO:0000256" key="1">
    <source>
        <dbReference type="SAM" id="Phobius"/>
    </source>
</evidence>
<sequence>MPDWSYHPLFKPWLSILPGAFGREFIHRGMNSIVIIPGGKQLIEFLGHMEPSTKLKKSLFSSSFSSPVGLSGKIDPNLSGTTAFSYLGFGFIEVGPVSLFKNASSEKATFNKRTQAIDFPNPLESIGIEKTLIMLKKHKARTPIFIRLNIEQNDPEDILKLTKHLQPFADVFIVEWGQFKDNIDLIEQLATDCEKPIVLAISHHIMQEMLREYRPFFYTEAIKGILIDEANSHSTAELVDSLIQLNEFGLGKVPKIVSGGVYEPEDALKLFENGADLVMLTDGYVSSGPGLPKRINEALLDSLSKEDDLIELQGWKWYWLFGFIILCGGLLALAFSMTRIILPYDEAFLLIKKEELFALNPNLLKFMSHDRMTLAGTMISGAIIYMQLAKNGVRFGMHWARKAINIAAITGFLGILLFIGYGYFDWLHGIFWIVLLPFFLWGVFQTKTAIHSPLSKNRRNTFAWKKVIWGQLCFVILGFSFVIGGIVISTIGTTSIFVSTDIGYICIPPKVINNINSNLIPVIAHDRAGFGSALLSVGLLVLMTALWGFQQGANWVWKTFLIGGIPAFSAGIFTHFIIGYTTFIHLLPAYFALIIYIIGLILSKPFLYNHSKD</sequence>
<organism evidence="2 3">
    <name type="scientific">Cytobacillus dafuensis</name>
    <name type="common">Bacillus dafuensis</name>
    <dbReference type="NCBI Taxonomy" id="1742359"/>
    <lineage>
        <taxon>Bacteria</taxon>
        <taxon>Bacillati</taxon>
        <taxon>Bacillota</taxon>
        <taxon>Bacilli</taxon>
        <taxon>Bacillales</taxon>
        <taxon>Bacillaceae</taxon>
        <taxon>Cytobacillus</taxon>
    </lineage>
</organism>
<keyword evidence="1" id="KW-1133">Transmembrane helix</keyword>
<feature type="transmembrane region" description="Helical" evidence="1">
    <location>
        <begin position="467"/>
        <end position="491"/>
    </location>
</feature>
<proteinExistence type="predicted"/>
<dbReference type="InterPro" id="IPR013785">
    <property type="entry name" value="Aldolase_TIM"/>
</dbReference>
<feature type="transmembrane region" description="Helical" evidence="1">
    <location>
        <begin position="403"/>
        <end position="424"/>
    </location>
</feature>
<dbReference type="EMBL" id="CP042593">
    <property type="protein sequence ID" value="QED47070.1"/>
    <property type="molecule type" value="Genomic_DNA"/>
</dbReference>
<feature type="transmembrane region" description="Helical" evidence="1">
    <location>
        <begin position="589"/>
        <end position="607"/>
    </location>
</feature>
<dbReference type="AlphaFoldDB" id="A0A5B8Z209"/>
<keyword evidence="1" id="KW-0812">Transmembrane</keyword>
<protein>
    <submittedName>
        <fullName evidence="2">Dihydroorotate dehydrogenase</fullName>
    </submittedName>
</protein>
<name>A0A5B8Z209_CYTDA</name>
<dbReference type="STRING" id="1742359.GCA_001439625_04001"/>
<accession>A0A5B8Z209</accession>
<feature type="transmembrane region" description="Helical" evidence="1">
    <location>
        <begin position="430"/>
        <end position="446"/>
    </location>
</feature>
<dbReference type="Proteomes" id="UP000321555">
    <property type="component" value="Chromosome"/>
</dbReference>
<dbReference type="SUPFAM" id="SSF51395">
    <property type="entry name" value="FMN-linked oxidoreductases"/>
    <property type="match status" value="1"/>
</dbReference>
<gene>
    <name evidence="2" type="ORF">FSZ17_07320</name>
</gene>
<dbReference type="KEGG" id="bda:FSZ17_07320"/>